<dbReference type="InterPro" id="IPR011659">
    <property type="entry name" value="WD40"/>
</dbReference>
<dbReference type="PROSITE" id="PS51257">
    <property type="entry name" value="PROKAR_LIPOPROTEIN"/>
    <property type="match status" value="1"/>
</dbReference>
<comment type="similarity">
    <text evidence="1">Belongs to the TolB family.</text>
</comment>
<keyword evidence="3" id="KW-0732">Signal</keyword>
<feature type="region of interest" description="Disordered" evidence="2">
    <location>
        <begin position="24"/>
        <end position="50"/>
    </location>
</feature>
<reference evidence="4 5" key="1">
    <citation type="submission" date="2018-06" db="EMBL/GenBank/DDBJ databases">
        <title>Lujinxingia sediminis gen. nov. sp. nov., a new facultative anaerobic member of the class Deltaproteobacteria, and proposal of Lujinxingaceae fam. nov.</title>
        <authorList>
            <person name="Guo L.-Y."/>
            <person name="Li C.-M."/>
            <person name="Wang S."/>
            <person name="Du Z.-J."/>
        </authorList>
    </citation>
    <scope>NUCLEOTIDE SEQUENCE [LARGE SCALE GENOMIC DNA]</scope>
    <source>
        <strain evidence="4 5">FA350</strain>
    </source>
</reference>
<dbReference type="Proteomes" id="UP000249799">
    <property type="component" value="Chromosome"/>
</dbReference>
<dbReference type="EMBL" id="CP030032">
    <property type="protein sequence ID" value="AWV88851.1"/>
    <property type="molecule type" value="Genomic_DNA"/>
</dbReference>
<proteinExistence type="inferred from homology"/>
<accession>A0A2Z4FIJ2</accession>
<evidence type="ECO:0000256" key="3">
    <source>
        <dbReference type="SAM" id="SignalP"/>
    </source>
</evidence>
<sequence>MRRAVLITLSLLVCASFGVACGDSDGSDAPTEAVDAGDKEVREEDAGQSDTAQIDGPAIREINVEGGEITGSRFSPDGSKLLGIYHYDDEQLGDYAVVLFNTDGTLIEVLAEDPDVFGTPAWAPDGESIFYANNHFGVSQIKLEDSAPVVLFRNFSGDNLDVSPDAKMLLGSDDGISIEPIDASENAVQLNDSGEAARYSPDGTQIAYYSEERVMVMDADGGNNREVISGDMSYLTSVDWLPDGERLVVSSRRGIEIVEIASSTRETLIDGFATKDIDISSDGRWIVYGVNGQSALEMVELP</sequence>
<dbReference type="InterPro" id="IPR011042">
    <property type="entry name" value="6-blade_b-propeller_TolB-like"/>
</dbReference>
<name>A0A2Z4FIJ2_9DELT</name>
<dbReference type="OrthoDB" id="9815657at2"/>
<dbReference type="SUPFAM" id="SSF82171">
    <property type="entry name" value="DPP6 N-terminal domain-like"/>
    <property type="match status" value="1"/>
</dbReference>
<feature type="compositionally biased region" description="Basic and acidic residues" evidence="2">
    <location>
        <begin position="36"/>
        <end position="45"/>
    </location>
</feature>
<dbReference type="Gene3D" id="2.120.10.30">
    <property type="entry name" value="TolB, C-terminal domain"/>
    <property type="match status" value="2"/>
</dbReference>
<feature type="signal peptide" evidence="3">
    <location>
        <begin position="1"/>
        <end position="20"/>
    </location>
</feature>
<dbReference type="KEGG" id="bsed:DN745_05660"/>
<gene>
    <name evidence="4" type="ORF">DN745_05660</name>
</gene>
<keyword evidence="5" id="KW-1185">Reference proteome</keyword>
<dbReference type="PANTHER" id="PTHR36842:SF1">
    <property type="entry name" value="PROTEIN TOLB"/>
    <property type="match status" value="1"/>
</dbReference>
<evidence type="ECO:0000313" key="5">
    <source>
        <dbReference type="Proteomes" id="UP000249799"/>
    </source>
</evidence>
<protein>
    <submittedName>
        <fullName evidence="4">Uncharacterized protein</fullName>
    </submittedName>
</protein>
<dbReference type="Pfam" id="PF07676">
    <property type="entry name" value="PD40"/>
    <property type="match status" value="2"/>
</dbReference>
<evidence type="ECO:0000256" key="2">
    <source>
        <dbReference type="SAM" id="MobiDB-lite"/>
    </source>
</evidence>
<feature type="chain" id="PRO_5043938176" evidence="3">
    <location>
        <begin position="21"/>
        <end position="302"/>
    </location>
</feature>
<evidence type="ECO:0000256" key="1">
    <source>
        <dbReference type="ARBA" id="ARBA00009820"/>
    </source>
</evidence>
<organism evidence="4 5">
    <name type="scientific">Bradymonas sediminis</name>
    <dbReference type="NCBI Taxonomy" id="1548548"/>
    <lineage>
        <taxon>Bacteria</taxon>
        <taxon>Deltaproteobacteria</taxon>
        <taxon>Bradymonadales</taxon>
        <taxon>Bradymonadaceae</taxon>
        <taxon>Bradymonas</taxon>
    </lineage>
</organism>
<dbReference type="PANTHER" id="PTHR36842">
    <property type="entry name" value="PROTEIN TOLB HOMOLOG"/>
    <property type="match status" value="1"/>
</dbReference>
<evidence type="ECO:0000313" key="4">
    <source>
        <dbReference type="EMBL" id="AWV88851.1"/>
    </source>
</evidence>
<dbReference type="AlphaFoldDB" id="A0A2Z4FIJ2"/>